<evidence type="ECO:0000313" key="1">
    <source>
        <dbReference type="EMBL" id="KKM07600.1"/>
    </source>
</evidence>
<feature type="non-terminal residue" evidence="1">
    <location>
        <position position="1"/>
    </location>
</feature>
<gene>
    <name evidence="1" type="ORF">LCGC14_1732250</name>
</gene>
<sequence length="125" mass="15043">FERLKRGIILNQREFDRIFFIDYVLGLLDFLEKFYAKIGYYGDIHIKFQVQGALHEWTDQITGNKYVQSKFEPIENDYNVELISTMKFQIIEDFFNPLFNGFGIMEEELGDFYKILKIKFEKLSK</sequence>
<dbReference type="EMBL" id="LAZR01015732">
    <property type="protein sequence ID" value="KKM07600.1"/>
    <property type="molecule type" value="Genomic_DNA"/>
</dbReference>
<comment type="caution">
    <text evidence="1">The sequence shown here is derived from an EMBL/GenBank/DDBJ whole genome shotgun (WGS) entry which is preliminary data.</text>
</comment>
<reference evidence="1" key="1">
    <citation type="journal article" date="2015" name="Nature">
        <title>Complex archaea that bridge the gap between prokaryotes and eukaryotes.</title>
        <authorList>
            <person name="Spang A."/>
            <person name="Saw J.H."/>
            <person name="Jorgensen S.L."/>
            <person name="Zaremba-Niedzwiedzka K."/>
            <person name="Martijn J."/>
            <person name="Lind A.E."/>
            <person name="van Eijk R."/>
            <person name="Schleper C."/>
            <person name="Guy L."/>
            <person name="Ettema T.J."/>
        </authorList>
    </citation>
    <scope>NUCLEOTIDE SEQUENCE</scope>
</reference>
<accession>A0A0F9H962</accession>
<proteinExistence type="predicted"/>
<protein>
    <submittedName>
        <fullName evidence="1">Uncharacterized protein</fullName>
    </submittedName>
</protein>
<organism evidence="1">
    <name type="scientific">marine sediment metagenome</name>
    <dbReference type="NCBI Taxonomy" id="412755"/>
    <lineage>
        <taxon>unclassified sequences</taxon>
        <taxon>metagenomes</taxon>
        <taxon>ecological metagenomes</taxon>
    </lineage>
</organism>
<dbReference type="AlphaFoldDB" id="A0A0F9H962"/>
<name>A0A0F9H962_9ZZZZ</name>